<comment type="similarity">
    <text evidence="1">Belongs to the peptidase C40 family.</text>
</comment>
<dbReference type="SUPFAM" id="SSF54001">
    <property type="entry name" value="Cysteine proteinases"/>
    <property type="match status" value="1"/>
</dbReference>
<keyword evidence="7" id="KW-1185">Reference proteome</keyword>
<protein>
    <submittedName>
        <fullName evidence="6">C40 family peptidase</fullName>
    </submittedName>
</protein>
<dbReference type="PANTHER" id="PTHR47053">
    <property type="entry name" value="MUREIN DD-ENDOPEPTIDASE MEPH-RELATED"/>
    <property type="match status" value="1"/>
</dbReference>
<dbReference type="Pfam" id="PF00877">
    <property type="entry name" value="NLPC_P60"/>
    <property type="match status" value="1"/>
</dbReference>
<dbReference type="PANTHER" id="PTHR47053:SF4">
    <property type="entry name" value="ENDOPEPTIDASE LYTE-RELATED"/>
    <property type="match status" value="1"/>
</dbReference>
<keyword evidence="2" id="KW-0645">Protease</keyword>
<gene>
    <name evidence="6" type="ORF">GWK41_06675</name>
</gene>
<evidence type="ECO:0000256" key="4">
    <source>
        <dbReference type="ARBA" id="ARBA00022807"/>
    </source>
</evidence>
<evidence type="ECO:0000256" key="2">
    <source>
        <dbReference type="ARBA" id="ARBA00022670"/>
    </source>
</evidence>
<reference evidence="6 7" key="1">
    <citation type="journal article" date="2021" name="Syst. Appl. Microbiol.">
        <title>Persephonella atlantica sp. nov.: How to adapt to physico-chemical gradients in high temperature hydrothermal habitats.</title>
        <authorList>
            <person name="Francois D.X."/>
            <person name="Godfroy A."/>
            <person name="Mathien C."/>
            <person name="Aube J."/>
            <person name="Cathalot C."/>
            <person name="Lesongeur F."/>
            <person name="L'Haridon S."/>
            <person name="Philippon X."/>
            <person name="Roussel E.G."/>
        </authorList>
    </citation>
    <scope>NUCLEOTIDE SEQUENCE [LARGE SCALE GENOMIC DNA]</scope>
    <source>
        <strain evidence="6 7">MO1340</strain>
    </source>
</reference>
<evidence type="ECO:0000313" key="7">
    <source>
        <dbReference type="Proteomes" id="UP000772812"/>
    </source>
</evidence>
<sequence length="188" mass="21622">MRMKALLTVFFLFVGVSFSKELPKFFESDYYNSLKNDYAKERYKAVMIDDGIPEPDIQKGIVDLAIGLLGIRYRFGGESIWGMDCSAFVQKVYAMAGISLPRTARYQARYGMLVSRENLKPGDLLFFRTYARFPSHVGIYIGEGKMIHASSAGKRIIISSIDKDFYLRNFLFAKRLFLYNPEEIVNEK</sequence>
<accession>A0ABS1GIH9</accession>
<proteinExistence type="inferred from homology"/>
<comment type="caution">
    <text evidence="6">The sequence shown here is derived from an EMBL/GenBank/DDBJ whole genome shotgun (WGS) entry which is preliminary data.</text>
</comment>
<evidence type="ECO:0000259" key="5">
    <source>
        <dbReference type="PROSITE" id="PS51935"/>
    </source>
</evidence>
<keyword evidence="4" id="KW-0788">Thiol protease</keyword>
<dbReference type="EMBL" id="JAACYA010000002">
    <property type="protein sequence ID" value="MBK3332749.1"/>
    <property type="molecule type" value="Genomic_DNA"/>
</dbReference>
<evidence type="ECO:0000256" key="1">
    <source>
        <dbReference type="ARBA" id="ARBA00007074"/>
    </source>
</evidence>
<feature type="domain" description="NlpC/P60" evidence="5">
    <location>
        <begin position="55"/>
        <end position="177"/>
    </location>
</feature>
<dbReference type="Proteomes" id="UP000772812">
    <property type="component" value="Unassembled WGS sequence"/>
</dbReference>
<dbReference type="PROSITE" id="PS51935">
    <property type="entry name" value="NLPC_P60"/>
    <property type="match status" value="1"/>
</dbReference>
<name>A0ABS1GIH9_9AQUI</name>
<organism evidence="6 7">
    <name type="scientific">Persephonella atlantica</name>
    <dbReference type="NCBI Taxonomy" id="2699429"/>
    <lineage>
        <taxon>Bacteria</taxon>
        <taxon>Pseudomonadati</taxon>
        <taxon>Aquificota</taxon>
        <taxon>Aquificia</taxon>
        <taxon>Aquificales</taxon>
        <taxon>Hydrogenothermaceae</taxon>
        <taxon>Persephonella</taxon>
    </lineage>
</organism>
<dbReference type="InterPro" id="IPR000064">
    <property type="entry name" value="NLP_P60_dom"/>
</dbReference>
<dbReference type="InterPro" id="IPR038765">
    <property type="entry name" value="Papain-like_cys_pep_sf"/>
</dbReference>
<dbReference type="InterPro" id="IPR051202">
    <property type="entry name" value="Peptidase_C40"/>
</dbReference>
<evidence type="ECO:0000256" key="3">
    <source>
        <dbReference type="ARBA" id="ARBA00022801"/>
    </source>
</evidence>
<keyword evidence="3" id="KW-0378">Hydrolase</keyword>
<dbReference type="Gene3D" id="3.90.1720.10">
    <property type="entry name" value="endopeptidase domain like (from Nostoc punctiforme)"/>
    <property type="match status" value="1"/>
</dbReference>
<evidence type="ECO:0000313" key="6">
    <source>
        <dbReference type="EMBL" id="MBK3332749.1"/>
    </source>
</evidence>